<feature type="domain" description="IclR-ED" evidence="4">
    <location>
        <begin position="76"/>
        <end position="259"/>
    </location>
</feature>
<reference evidence="5 6" key="1">
    <citation type="submission" date="2020-04" db="EMBL/GenBank/DDBJ databases">
        <title>Ramlibacter sp. G-1-2-2 isolated from soil.</title>
        <authorList>
            <person name="Dahal R.H."/>
        </authorList>
    </citation>
    <scope>NUCLEOTIDE SEQUENCE [LARGE SCALE GENOMIC DNA]</scope>
    <source>
        <strain evidence="5 6">G-1-2-2</strain>
    </source>
</reference>
<dbReference type="GO" id="GO:0045892">
    <property type="term" value="P:negative regulation of DNA-templated transcription"/>
    <property type="evidence" value="ECO:0007669"/>
    <property type="project" value="TreeGrafter"/>
</dbReference>
<dbReference type="InterPro" id="IPR005471">
    <property type="entry name" value="Tscrpt_reg_IclR_N"/>
</dbReference>
<dbReference type="PANTHER" id="PTHR30136">
    <property type="entry name" value="HELIX-TURN-HELIX TRANSCRIPTIONAL REGULATOR, ICLR FAMILY"/>
    <property type="match status" value="1"/>
</dbReference>
<dbReference type="GO" id="GO:0003700">
    <property type="term" value="F:DNA-binding transcription factor activity"/>
    <property type="evidence" value="ECO:0007669"/>
    <property type="project" value="TreeGrafter"/>
</dbReference>
<dbReference type="AlphaFoldDB" id="A0A848H2D1"/>
<organism evidence="5 6">
    <name type="scientific">Ramlibacter agri</name>
    <dbReference type="NCBI Taxonomy" id="2728837"/>
    <lineage>
        <taxon>Bacteria</taxon>
        <taxon>Pseudomonadati</taxon>
        <taxon>Pseudomonadota</taxon>
        <taxon>Betaproteobacteria</taxon>
        <taxon>Burkholderiales</taxon>
        <taxon>Comamonadaceae</taxon>
        <taxon>Ramlibacter</taxon>
    </lineage>
</organism>
<dbReference type="EMBL" id="JABBFX010000001">
    <property type="protein sequence ID" value="NML42873.1"/>
    <property type="molecule type" value="Genomic_DNA"/>
</dbReference>
<protein>
    <submittedName>
        <fullName evidence="5">Helix-turn-helix domain-containing protein</fullName>
    </submittedName>
</protein>
<keyword evidence="6" id="KW-1185">Reference proteome</keyword>
<dbReference type="InterPro" id="IPR014757">
    <property type="entry name" value="Tscrpt_reg_IclR_C"/>
</dbReference>
<dbReference type="SMART" id="SM00346">
    <property type="entry name" value="HTH_ICLR"/>
    <property type="match status" value="1"/>
</dbReference>
<comment type="caution">
    <text evidence="5">The sequence shown here is derived from an EMBL/GenBank/DDBJ whole genome shotgun (WGS) entry which is preliminary data.</text>
</comment>
<proteinExistence type="predicted"/>
<dbReference type="SUPFAM" id="SSF55781">
    <property type="entry name" value="GAF domain-like"/>
    <property type="match status" value="1"/>
</dbReference>
<dbReference type="PROSITE" id="PS51078">
    <property type="entry name" value="ICLR_ED"/>
    <property type="match status" value="1"/>
</dbReference>
<name>A0A848H2D1_9BURK</name>
<dbReference type="InterPro" id="IPR050707">
    <property type="entry name" value="HTH_MetabolicPath_Reg"/>
</dbReference>
<dbReference type="PANTHER" id="PTHR30136:SF34">
    <property type="entry name" value="TRANSCRIPTIONAL REGULATOR"/>
    <property type="match status" value="1"/>
</dbReference>
<dbReference type="GO" id="GO:0003677">
    <property type="term" value="F:DNA binding"/>
    <property type="evidence" value="ECO:0007669"/>
    <property type="project" value="UniProtKB-KW"/>
</dbReference>
<dbReference type="Proteomes" id="UP000541185">
    <property type="component" value="Unassembled WGS sequence"/>
</dbReference>
<evidence type="ECO:0000256" key="3">
    <source>
        <dbReference type="ARBA" id="ARBA00023163"/>
    </source>
</evidence>
<accession>A0A848H2D1</accession>
<dbReference type="Pfam" id="PF01614">
    <property type="entry name" value="IclR_C"/>
    <property type="match status" value="1"/>
</dbReference>
<dbReference type="InterPro" id="IPR036388">
    <property type="entry name" value="WH-like_DNA-bd_sf"/>
</dbReference>
<evidence type="ECO:0000256" key="1">
    <source>
        <dbReference type="ARBA" id="ARBA00023015"/>
    </source>
</evidence>
<dbReference type="Gene3D" id="1.10.10.10">
    <property type="entry name" value="Winged helix-like DNA-binding domain superfamily/Winged helix DNA-binding domain"/>
    <property type="match status" value="1"/>
</dbReference>
<dbReference type="InterPro" id="IPR029016">
    <property type="entry name" value="GAF-like_dom_sf"/>
</dbReference>
<dbReference type="InterPro" id="IPR036390">
    <property type="entry name" value="WH_DNA-bd_sf"/>
</dbReference>
<dbReference type="Pfam" id="PF09339">
    <property type="entry name" value="HTH_IclR"/>
    <property type="match status" value="1"/>
</dbReference>
<keyword evidence="2" id="KW-0238">DNA-binding</keyword>
<evidence type="ECO:0000313" key="6">
    <source>
        <dbReference type="Proteomes" id="UP000541185"/>
    </source>
</evidence>
<gene>
    <name evidence="5" type="ORF">HHL11_03855</name>
</gene>
<evidence type="ECO:0000259" key="4">
    <source>
        <dbReference type="PROSITE" id="PS51078"/>
    </source>
</evidence>
<evidence type="ECO:0000313" key="5">
    <source>
        <dbReference type="EMBL" id="NML42873.1"/>
    </source>
</evidence>
<evidence type="ECO:0000256" key="2">
    <source>
        <dbReference type="ARBA" id="ARBA00023125"/>
    </source>
</evidence>
<sequence length="259" mass="28462">MNETRVSPVQERDLVEGLAKGLRVIEAFDDEHPTLNATDCAERCAITRTAARRHLLTLVHLGYAATDGKRFWLEPRVLRLGNSFLEAARFPRLVQPFLQQLAESTHETVNLSVLDGHDVTYLARSDSPRVLSVGYQRGARSPAHAVAPGPLLAGLLLPDAELEAWALAHEFTPFTRDTMTDPMRFAQHARGARAQGWCILEQQFNPGYSGVAAALVDRRGRCHGAIGMAVASASWSRGEIEARLLPPLRATVAKVRAML</sequence>
<dbReference type="SUPFAM" id="SSF46785">
    <property type="entry name" value="Winged helix' DNA-binding domain"/>
    <property type="match status" value="1"/>
</dbReference>
<keyword evidence="1" id="KW-0805">Transcription regulation</keyword>
<dbReference type="Gene3D" id="3.30.450.40">
    <property type="match status" value="1"/>
</dbReference>
<keyword evidence="3" id="KW-0804">Transcription</keyword>